<evidence type="ECO:0000313" key="1">
    <source>
        <dbReference type="EMBL" id="KXZ58192.1"/>
    </source>
</evidence>
<dbReference type="AlphaFoldDB" id="A0A150H7W4"/>
<keyword evidence="1" id="KW-0418">Kinase</keyword>
<dbReference type="EMBL" id="LQQC01000010">
    <property type="protein sequence ID" value="KXZ58192.1"/>
    <property type="molecule type" value="Genomic_DNA"/>
</dbReference>
<dbReference type="InterPro" id="IPR022292">
    <property type="entry name" value="CHP03843"/>
</dbReference>
<gene>
    <name evidence="1" type="ORF">Bravens_01230</name>
</gene>
<protein>
    <submittedName>
        <fullName evidence="1">Phosphatidylinositol 3-and 4-kinase</fullName>
    </submittedName>
</protein>
<dbReference type="PATRIC" id="fig|479117.4.peg.1225"/>
<keyword evidence="1" id="KW-0808">Transferase</keyword>
<proteinExistence type="predicted"/>
<dbReference type="Proteomes" id="UP000243589">
    <property type="component" value="Unassembled WGS sequence"/>
</dbReference>
<evidence type="ECO:0000313" key="2">
    <source>
        <dbReference type="Proteomes" id="UP000243589"/>
    </source>
</evidence>
<sequence>MPAGQRGAQVIESALAEAHMTVLGRVPGASNAVFLCLLEGDFGTGPTVRRGIYKPVRGERPLHDFPAGTLARREVAAYRLAHHLGIDEVPPTVFLDDGPLGPGSLQAYVLSDGDDEPPVTICLPSELPDGWLPAAAGETETGEQVVIAHSPDEQILRLAVFDIVANNADRKGSHILSGAWDPLAEAQFFGIDNGLTFHTEPKLRTILWGFDRVPVPGDLCEALDSIAGAVPAELSELLTPDENRALALRAGQLAGNGTMPSMPQDRIPIPWPPV</sequence>
<comment type="caution">
    <text evidence="1">The sequence shown here is derived from an EMBL/GenBank/DDBJ whole genome shotgun (WGS) entry which is preliminary data.</text>
</comment>
<dbReference type="NCBIfam" id="TIGR03843">
    <property type="entry name" value="SCO1664 family protein"/>
    <property type="match status" value="1"/>
</dbReference>
<name>A0A150H7W4_9MICO</name>
<keyword evidence="2" id="KW-1185">Reference proteome</keyword>
<organism evidence="1 2">
    <name type="scientific">Brevibacterium ravenspurgense</name>
    <dbReference type="NCBI Taxonomy" id="479117"/>
    <lineage>
        <taxon>Bacteria</taxon>
        <taxon>Bacillati</taxon>
        <taxon>Actinomycetota</taxon>
        <taxon>Actinomycetes</taxon>
        <taxon>Micrococcales</taxon>
        <taxon>Brevibacteriaceae</taxon>
        <taxon>Brevibacterium</taxon>
    </lineage>
</organism>
<accession>A0A150H7W4</accession>
<dbReference type="GO" id="GO:0016301">
    <property type="term" value="F:kinase activity"/>
    <property type="evidence" value="ECO:0007669"/>
    <property type="project" value="UniProtKB-KW"/>
</dbReference>
<reference evidence="1 2" key="1">
    <citation type="submission" date="2016-01" db="EMBL/GenBank/DDBJ databases">
        <title>Use of Whole Genome Sequencing to ascertain that Brevibacterium massiliense (Roux, Raoult 2009) is a later heterotypic synonym of Brevibacterium ravenspurgense (Mages 2008).</title>
        <authorList>
            <person name="Bernier A.-M."/>
            <person name="Burdz T."/>
            <person name="Huynh C."/>
            <person name="Pachecho A.L."/>
            <person name="Wiebe D."/>
            <person name="Bonner C."/>
            <person name="Bernard K."/>
        </authorList>
    </citation>
    <scope>NUCLEOTIDE SEQUENCE [LARGE SCALE GENOMIC DNA]</scope>
    <source>
        <strain evidence="1 2">CCUG56047</strain>
    </source>
</reference>